<keyword evidence="4 6" id="KW-1133">Transmembrane helix</keyword>
<evidence type="ECO:0000313" key="7">
    <source>
        <dbReference type="EMBL" id="ADQ79047.1"/>
    </source>
</evidence>
<dbReference type="PIRSF" id="PIRSF006060">
    <property type="entry name" value="AA_transporter"/>
    <property type="match status" value="1"/>
</dbReference>
<name>E4T2V3_PALPW</name>
<feature type="transmembrane region" description="Helical" evidence="6">
    <location>
        <begin position="418"/>
        <end position="437"/>
    </location>
</feature>
<sequence>MFKDLFIRKTLAELELQADGDHNSLKRHLSALNLTLLGVGCVIGAGIFVLTGTAAALHAGPAVALSFIISAFGCLLAGLCYAEFSSMIPVSGSAYTYGYATMGEFVAWIIGWDLILEYLFGSATVAVGWAGYVTSFLADLGIVIPPSMCQSPFIFDHTGWHSSGAFINFPAVFIVAIMTTLLVIGIKESAKFNNIIVLVKVTVILLFIGFGISHINVSNWHPFVPFNTHDIRNYDWSNFEFLGFTKYLAADSGRFGWSGVLTAAAVVFFAYVGFDAVSTTSQEAINPKRDVPRGILFSLLICTVLYIAVSLVLTGILNYKYLNVEAPIALAINSAGPSLAWLRPIIKIGAIAGLSSVVLVLLLGQSRVFFTMASDGLLWKSFAKTHSKFKTPHITTIVTGSFAALFAGLFPIGLLGEMVSIGTLLAFVIVSIGIILLRKSEPDAVRGFRTPWVPFVPILGALVCFAQMASLPGDTWLRLIIWMLIGFVIYFSYGRKHSHARKNAKR</sequence>
<reference key="1">
    <citation type="submission" date="2010-11" db="EMBL/GenBank/DDBJ databases">
        <title>The complete genome of Paludibacter propionicigenes DSM 17365.</title>
        <authorList>
            <consortium name="US DOE Joint Genome Institute (JGI-PGF)"/>
            <person name="Lucas S."/>
            <person name="Copeland A."/>
            <person name="Lapidus A."/>
            <person name="Bruce D."/>
            <person name="Goodwin L."/>
            <person name="Pitluck S."/>
            <person name="Kyrpides N."/>
            <person name="Mavromatis K."/>
            <person name="Ivanova N."/>
            <person name="Munk A.C."/>
            <person name="Brettin T."/>
            <person name="Detter J.C."/>
            <person name="Han C."/>
            <person name="Tapia R."/>
            <person name="Land M."/>
            <person name="Hauser L."/>
            <person name="Markowitz V."/>
            <person name="Cheng J.-F."/>
            <person name="Hugenholtz P."/>
            <person name="Woyke T."/>
            <person name="Wu D."/>
            <person name="Gronow S."/>
            <person name="Wellnitz S."/>
            <person name="Brambilla E."/>
            <person name="Klenk H.-P."/>
            <person name="Eisen J.A."/>
        </authorList>
    </citation>
    <scope>NUCLEOTIDE SEQUENCE</scope>
    <source>
        <strain>WB4</strain>
    </source>
</reference>
<organism evidence="7 8">
    <name type="scientific">Paludibacter propionicigenes (strain DSM 17365 / JCM 13257 / WB4)</name>
    <dbReference type="NCBI Taxonomy" id="694427"/>
    <lineage>
        <taxon>Bacteria</taxon>
        <taxon>Pseudomonadati</taxon>
        <taxon>Bacteroidota</taxon>
        <taxon>Bacteroidia</taxon>
        <taxon>Bacteroidales</taxon>
        <taxon>Paludibacteraceae</taxon>
        <taxon>Paludibacter</taxon>
    </lineage>
</organism>
<gene>
    <name evidence="7" type="ordered locus">Palpr_0897</name>
</gene>
<dbReference type="Pfam" id="PF13520">
    <property type="entry name" value="AA_permease_2"/>
    <property type="match status" value="1"/>
</dbReference>
<keyword evidence="3 6" id="KW-0812">Transmembrane</keyword>
<dbReference type="GO" id="GO:0015171">
    <property type="term" value="F:amino acid transmembrane transporter activity"/>
    <property type="evidence" value="ECO:0007669"/>
    <property type="project" value="TreeGrafter"/>
</dbReference>
<keyword evidence="8" id="KW-1185">Reference proteome</keyword>
<feature type="transmembrane region" description="Helical" evidence="6">
    <location>
        <begin position="34"/>
        <end position="57"/>
    </location>
</feature>
<dbReference type="Gene3D" id="1.20.1740.10">
    <property type="entry name" value="Amino acid/polyamine transporter I"/>
    <property type="match status" value="1"/>
</dbReference>
<evidence type="ECO:0000256" key="6">
    <source>
        <dbReference type="SAM" id="Phobius"/>
    </source>
</evidence>
<dbReference type="PANTHER" id="PTHR43243:SF4">
    <property type="entry name" value="CATIONIC AMINO ACID TRANSPORTER 4"/>
    <property type="match status" value="1"/>
</dbReference>
<dbReference type="PANTHER" id="PTHR43243">
    <property type="entry name" value="INNER MEMBRANE TRANSPORTER YGJI-RELATED"/>
    <property type="match status" value="1"/>
</dbReference>
<dbReference type="eggNOG" id="COG0531">
    <property type="taxonomic scope" value="Bacteria"/>
</dbReference>
<feature type="transmembrane region" description="Helical" evidence="6">
    <location>
        <begin position="63"/>
        <end position="82"/>
    </location>
</feature>
<feature type="transmembrane region" description="Helical" evidence="6">
    <location>
        <begin position="475"/>
        <end position="493"/>
    </location>
</feature>
<dbReference type="OrthoDB" id="9762947at2"/>
<evidence type="ECO:0000313" key="8">
    <source>
        <dbReference type="Proteomes" id="UP000008718"/>
    </source>
</evidence>
<accession>E4T2V3</accession>
<keyword evidence="5 6" id="KW-0472">Membrane</keyword>
<keyword evidence="2" id="KW-0813">Transport</keyword>
<evidence type="ECO:0000256" key="2">
    <source>
        <dbReference type="ARBA" id="ARBA00022448"/>
    </source>
</evidence>
<evidence type="ECO:0000256" key="5">
    <source>
        <dbReference type="ARBA" id="ARBA00023136"/>
    </source>
</evidence>
<dbReference type="STRING" id="694427.Palpr_0897"/>
<proteinExistence type="predicted"/>
<dbReference type="InterPro" id="IPR002293">
    <property type="entry name" value="AA/rel_permease1"/>
</dbReference>
<evidence type="ECO:0000256" key="3">
    <source>
        <dbReference type="ARBA" id="ARBA00022692"/>
    </source>
</evidence>
<dbReference type="AlphaFoldDB" id="E4T2V3"/>
<comment type="subcellular location">
    <subcellularLocation>
        <location evidence="1">Membrane</location>
        <topology evidence="1">Multi-pass membrane protein</topology>
    </subcellularLocation>
</comment>
<dbReference type="HOGENOM" id="CLU_007946_15_7_10"/>
<feature type="transmembrane region" description="Helical" evidence="6">
    <location>
        <begin position="294"/>
        <end position="317"/>
    </location>
</feature>
<feature type="transmembrane region" description="Helical" evidence="6">
    <location>
        <begin position="165"/>
        <end position="186"/>
    </location>
</feature>
<dbReference type="GO" id="GO:0016020">
    <property type="term" value="C:membrane"/>
    <property type="evidence" value="ECO:0007669"/>
    <property type="project" value="UniProtKB-SubCell"/>
</dbReference>
<feature type="transmembrane region" description="Helical" evidence="6">
    <location>
        <begin position="348"/>
        <end position="370"/>
    </location>
</feature>
<dbReference type="KEGG" id="ppn:Palpr_0897"/>
<feature type="transmembrane region" description="Helical" evidence="6">
    <location>
        <begin position="255"/>
        <end position="274"/>
    </location>
</feature>
<feature type="transmembrane region" description="Helical" evidence="6">
    <location>
        <begin position="391"/>
        <end position="412"/>
    </location>
</feature>
<dbReference type="RefSeq" id="WP_013444416.1">
    <property type="nucleotide sequence ID" value="NC_014734.1"/>
</dbReference>
<evidence type="ECO:0000256" key="4">
    <source>
        <dbReference type="ARBA" id="ARBA00022989"/>
    </source>
</evidence>
<dbReference type="Proteomes" id="UP000008718">
    <property type="component" value="Chromosome"/>
</dbReference>
<protein>
    <submittedName>
        <fullName evidence="7">Amino acid/polyamine/organocation transporter, APC superfamily</fullName>
    </submittedName>
</protein>
<feature type="transmembrane region" description="Helical" evidence="6">
    <location>
        <begin position="192"/>
        <end position="212"/>
    </location>
</feature>
<evidence type="ECO:0000256" key="1">
    <source>
        <dbReference type="ARBA" id="ARBA00004141"/>
    </source>
</evidence>
<dbReference type="EMBL" id="CP002345">
    <property type="protein sequence ID" value="ADQ79047.1"/>
    <property type="molecule type" value="Genomic_DNA"/>
</dbReference>
<feature type="transmembrane region" description="Helical" evidence="6">
    <location>
        <begin position="449"/>
        <end position="469"/>
    </location>
</feature>
<reference evidence="7 8" key="2">
    <citation type="journal article" date="2011" name="Stand. Genomic Sci.">
        <title>Complete genome sequence of Paludibacter propionicigenes type strain (WB4).</title>
        <authorList>
            <person name="Gronow S."/>
            <person name="Munk C."/>
            <person name="Lapidus A."/>
            <person name="Nolan M."/>
            <person name="Lucas S."/>
            <person name="Hammon N."/>
            <person name="Deshpande S."/>
            <person name="Cheng J.F."/>
            <person name="Tapia R."/>
            <person name="Han C."/>
            <person name="Goodwin L."/>
            <person name="Pitluck S."/>
            <person name="Liolios K."/>
            <person name="Ivanova N."/>
            <person name="Mavromatis K."/>
            <person name="Mikhailova N."/>
            <person name="Pati A."/>
            <person name="Chen A."/>
            <person name="Palaniappan K."/>
            <person name="Land M."/>
            <person name="Hauser L."/>
            <person name="Chang Y.J."/>
            <person name="Jeffries C.D."/>
            <person name="Brambilla E."/>
            <person name="Rohde M."/>
            <person name="Goker M."/>
            <person name="Detter J.C."/>
            <person name="Woyke T."/>
            <person name="Bristow J."/>
            <person name="Eisen J.A."/>
            <person name="Markowitz V."/>
            <person name="Hugenholtz P."/>
            <person name="Kyrpides N.C."/>
            <person name="Klenk H.P."/>
        </authorList>
    </citation>
    <scope>NUCLEOTIDE SEQUENCE [LARGE SCALE GENOMIC DNA]</scope>
    <source>
        <strain evidence="8">DSM 17365 / JCM 13257 / WB4</strain>
    </source>
</reference>